<dbReference type="EMBL" id="JBIRGQ010000015">
    <property type="protein sequence ID" value="MFH8551804.1"/>
    <property type="molecule type" value="Genomic_DNA"/>
</dbReference>
<evidence type="ECO:0000256" key="1">
    <source>
        <dbReference type="SAM" id="Coils"/>
    </source>
</evidence>
<name>A0ABW7R3F7_9ACTN</name>
<feature type="coiled-coil region" evidence="1">
    <location>
        <begin position="137"/>
        <end position="171"/>
    </location>
</feature>
<dbReference type="Proteomes" id="UP001610818">
    <property type="component" value="Unassembled WGS sequence"/>
</dbReference>
<protein>
    <submittedName>
        <fullName evidence="2">Uncharacterized protein</fullName>
    </submittedName>
</protein>
<gene>
    <name evidence="2" type="ORF">ACH4F9_43195</name>
</gene>
<keyword evidence="3" id="KW-1185">Reference proteome</keyword>
<sequence>MSTVAPQADPADIARSLPQTVAGRGLSLVPTLPSSLEDQPTAALCEEAEMSVDDFLDLAVASGTRIIYREILRAEAAEGEELKEEEAGEVPMAPAAQELMTRFQKATAERVGQIRSLNLVFLAGIVVHSLEIEPAWVAETRTLAAELEDVLAEHEEAQETAAHEAAQTEQQRIHDHLVEVPAFRAARTQGEQQAVFRQEFPDIDDHDRPAVWRGISEAAATLQDRARLIYTELEEQLPQLAEEITAQPGWSEVRTVEVRKIRAGDYLQQRSGGYPPSPRILHLLLAEPLMRSKQRRPAPSPQATLPLPA</sequence>
<reference evidence="2 3" key="1">
    <citation type="submission" date="2024-10" db="EMBL/GenBank/DDBJ databases">
        <title>The Natural Products Discovery Center: Release of the First 8490 Sequenced Strains for Exploring Actinobacteria Biosynthetic Diversity.</title>
        <authorList>
            <person name="Kalkreuter E."/>
            <person name="Kautsar S.A."/>
            <person name="Yang D."/>
            <person name="Bader C.D."/>
            <person name="Teijaro C.N."/>
            <person name="Fluegel L."/>
            <person name="Davis C.M."/>
            <person name="Simpson J.R."/>
            <person name="Lauterbach L."/>
            <person name="Steele A.D."/>
            <person name="Gui C."/>
            <person name="Meng S."/>
            <person name="Li G."/>
            <person name="Viehrig K."/>
            <person name="Ye F."/>
            <person name="Su P."/>
            <person name="Kiefer A.F."/>
            <person name="Nichols A."/>
            <person name="Cepeda A.J."/>
            <person name="Yan W."/>
            <person name="Fan B."/>
            <person name="Jiang Y."/>
            <person name="Adhikari A."/>
            <person name="Zheng C.-J."/>
            <person name="Schuster L."/>
            <person name="Cowan T.M."/>
            <person name="Smanski M.J."/>
            <person name="Chevrette M.G."/>
            <person name="De Carvalho L.P.S."/>
            <person name="Shen B."/>
        </authorList>
    </citation>
    <scope>NUCLEOTIDE SEQUENCE [LARGE SCALE GENOMIC DNA]</scope>
    <source>
        <strain evidence="2 3">NPDC017990</strain>
    </source>
</reference>
<keyword evidence="1" id="KW-0175">Coiled coil</keyword>
<accession>A0ABW7R3F7</accession>
<comment type="caution">
    <text evidence="2">The sequence shown here is derived from an EMBL/GenBank/DDBJ whole genome shotgun (WGS) entry which is preliminary data.</text>
</comment>
<evidence type="ECO:0000313" key="3">
    <source>
        <dbReference type="Proteomes" id="UP001610818"/>
    </source>
</evidence>
<dbReference type="RefSeq" id="WP_397718881.1">
    <property type="nucleotide sequence ID" value="NZ_JBIRGN010000015.1"/>
</dbReference>
<evidence type="ECO:0000313" key="2">
    <source>
        <dbReference type="EMBL" id="MFH8551804.1"/>
    </source>
</evidence>
<organism evidence="2 3">
    <name type="scientific">Streptomyces longisporoflavus</name>
    <dbReference type="NCBI Taxonomy" id="28044"/>
    <lineage>
        <taxon>Bacteria</taxon>
        <taxon>Bacillati</taxon>
        <taxon>Actinomycetota</taxon>
        <taxon>Actinomycetes</taxon>
        <taxon>Kitasatosporales</taxon>
        <taxon>Streptomycetaceae</taxon>
        <taxon>Streptomyces</taxon>
    </lineage>
</organism>
<proteinExistence type="predicted"/>